<dbReference type="PANTHER" id="PTHR46289:SF14">
    <property type="entry name" value="DUF4371 DOMAIN-CONTAINING PROTEIN"/>
    <property type="match status" value="1"/>
</dbReference>
<sequence>MVETTKRDLQVLREGFQPVFETATELSDALDVEVAMPRTCKKQTQRANAPAENTEEHYLRNIFLPVVDAVISELTRRFPDSYPGKDLLVIPSRLGDVTTVLNAAKTYEADLPSPTCLGPELTSWRARWAEVEASERPSSALEALNRCSCSIHPNI</sequence>
<comment type="caution">
    <text evidence="1">The sequence shown here is derived from an EMBL/GenBank/DDBJ whole genome shotgun (WGS) entry which is preliminary data.</text>
</comment>
<dbReference type="Proteomes" id="UP000440578">
    <property type="component" value="Unassembled WGS sequence"/>
</dbReference>
<proteinExistence type="predicted"/>
<protein>
    <submittedName>
        <fullName evidence="1">Repressor of the inhibitor of the protein kinase</fullName>
    </submittedName>
</protein>
<keyword evidence="2" id="KW-1185">Reference proteome</keyword>
<dbReference type="AlphaFoldDB" id="A0A6A4V7G3"/>
<dbReference type="PANTHER" id="PTHR46289">
    <property type="entry name" value="52 KDA REPRESSOR OF THE INHIBITOR OF THE PROTEIN KINASE-LIKE PROTEIN-RELATED"/>
    <property type="match status" value="1"/>
</dbReference>
<accession>A0A6A4V7G3</accession>
<name>A0A6A4V7G3_AMPAM</name>
<dbReference type="InterPro" id="IPR052958">
    <property type="entry name" value="IFN-induced_PKR_regulator"/>
</dbReference>
<gene>
    <name evidence="1" type="primary">Thap12</name>
    <name evidence="1" type="ORF">FJT64_001259</name>
</gene>
<evidence type="ECO:0000313" key="2">
    <source>
        <dbReference type="Proteomes" id="UP000440578"/>
    </source>
</evidence>
<organism evidence="1 2">
    <name type="scientific">Amphibalanus amphitrite</name>
    <name type="common">Striped barnacle</name>
    <name type="synonym">Balanus amphitrite</name>
    <dbReference type="NCBI Taxonomy" id="1232801"/>
    <lineage>
        <taxon>Eukaryota</taxon>
        <taxon>Metazoa</taxon>
        <taxon>Ecdysozoa</taxon>
        <taxon>Arthropoda</taxon>
        <taxon>Crustacea</taxon>
        <taxon>Multicrustacea</taxon>
        <taxon>Cirripedia</taxon>
        <taxon>Thoracica</taxon>
        <taxon>Thoracicalcarea</taxon>
        <taxon>Balanomorpha</taxon>
        <taxon>Balanoidea</taxon>
        <taxon>Balanidae</taxon>
        <taxon>Amphibalaninae</taxon>
        <taxon>Amphibalanus</taxon>
    </lineage>
</organism>
<reference evidence="1 2" key="1">
    <citation type="submission" date="2019-07" db="EMBL/GenBank/DDBJ databases">
        <title>Draft genome assembly of a fouling barnacle, Amphibalanus amphitrite (Darwin, 1854): The first reference genome for Thecostraca.</title>
        <authorList>
            <person name="Kim W."/>
        </authorList>
    </citation>
    <scope>NUCLEOTIDE SEQUENCE [LARGE SCALE GENOMIC DNA]</scope>
    <source>
        <strain evidence="1">SNU_AA5</strain>
        <tissue evidence="1">Soma without cirri and trophi</tissue>
    </source>
</reference>
<dbReference type="EMBL" id="VIIS01002020">
    <property type="protein sequence ID" value="KAF0289635.1"/>
    <property type="molecule type" value="Genomic_DNA"/>
</dbReference>
<evidence type="ECO:0000313" key="1">
    <source>
        <dbReference type="EMBL" id="KAF0289635.1"/>
    </source>
</evidence>